<keyword evidence="2" id="KW-1185">Reference proteome</keyword>
<sequence>KSPVYVGHSDILGHHVYQFFLVLGEAQAPQKSAVRKKTQLPKRSVVYTSPWAIHSTG</sequence>
<organism evidence="1 2">
    <name type="scientific">Rhynchophorus ferrugineus</name>
    <name type="common">Red palm weevil</name>
    <name type="synonym">Curculio ferrugineus</name>
    <dbReference type="NCBI Taxonomy" id="354439"/>
    <lineage>
        <taxon>Eukaryota</taxon>
        <taxon>Metazoa</taxon>
        <taxon>Ecdysozoa</taxon>
        <taxon>Arthropoda</taxon>
        <taxon>Hexapoda</taxon>
        <taxon>Insecta</taxon>
        <taxon>Pterygota</taxon>
        <taxon>Neoptera</taxon>
        <taxon>Endopterygota</taxon>
        <taxon>Coleoptera</taxon>
        <taxon>Polyphaga</taxon>
        <taxon>Cucujiformia</taxon>
        <taxon>Curculionidae</taxon>
        <taxon>Dryophthorinae</taxon>
        <taxon>Rhynchophorus</taxon>
    </lineage>
</organism>
<accession>A0A834M0X0</accession>
<reference evidence="1" key="1">
    <citation type="submission" date="2020-08" db="EMBL/GenBank/DDBJ databases">
        <title>Genome sequencing and assembly of the red palm weevil Rhynchophorus ferrugineus.</title>
        <authorList>
            <person name="Dias G.B."/>
            <person name="Bergman C.M."/>
            <person name="Manee M."/>
        </authorList>
    </citation>
    <scope>NUCLEOTIDE SEQUENCE</scope>
    <source>
        <strain evidence="1">AA-2017</strain>
        <tissue evidence="1">Whole larva</tissue>
    </source>
</reference>
<dbReference type="AlphaFoldDB" id="A0A834M0X0"/>
<evidence type="ECO:0000313" key="1">
    <source>
        <dbReference type="EMBL" id="KAF7263536.1"/>
    </source>
</evidence>
<feature type="non-terminal residue" evidence="1">
    <location>
        <position position="1"/>
    </location>
</feature>
<evidence type="ECO:0000313" key="2">
    <source>
        <dbReference type="Proteomes" id="UP000625711"/>
    </source>
</evidence>
<comment type="caution">
    <text evidence="1">The sequence shown here is derived from an EMBL/GenBank/DDBJ whole genome shotgun (WGS) entry which is preliminary data.</text>
</comment>
<dbReference type="Proteomes" id="UP000625711">
    <property type="component" value="Unassembled WGS sequence"/>
</dbReference>
<dbReference type="EMBL" id="JAACXV010021053">
    <property type="protein sequence ID" value="KAF7263536.1"/>
    <property type="molecule type" value="Genomic_DNA"/>
</dbReference>
<name>A0A834M0X0_RHYFE</name>
<gene>
    <name evidence="1" type="ORF">GWI33_002015</name>
</gene>
<proteinExistence type="predicted"/>
<protein>
    <submittedName>
        <fullName evidence="1">Uncharacterized protein</fullName>
    </submittedName>
</protein>